<sequence>MANSGAFGLLSYLSVFVALAFLLWQAARKNKLSQKSIAFASSLLAMFVSNFFGFSTVMVNLLFFLLLAFLCIENEWFDEKKKKSWQWQFKAWQQLLLGLLLSLFALFAWRWVWRTWYADYQFTAGQNAFESSDYQNALNKIQTAIELSPKEALFYDQLATDYGTLATLLADQDASASAELASTAVKLSTYALTLNPHHLNFYKSQVSLYVQLGKLDPSYYLRAISTLQTAITLAPSDAKLYYNLSLLQAMTGQTNSALATMQKAVDLKSNYAQARNQLAEMLIAQGRLSEAAEQYQAILEQINPNDSLVQEKFKLLEASLSAQEKLAPSSK</sequence>
<keyword evidence="3" id="KW-0472">Membrane</keyword>
<dbReference type="InterPro" id="IPR019734">
    <property type="entry name" value="TPR_rpt"/>
</dbReference>
<dbReference type="SMART" id="SM00028">
    <property type="entry name" value="TPR"/>
    <property type="match status" value="3"/>
</dbReference>
<dbReference type="PANTHER" id="PTHR44858">
    <property type="entry name" value="TETRATRICOPEPTIDE REPEAT PROTEIN 6"/>
    <property type="match status" value="1"/>
</dbReference>
<evidence type="ECO:0000256" key="1">
    <source>
        <dbReference type="ARBA" id="ARBA00022737"/>
    </source>
</evidence>
<dbReference type="Pfam" id="PF14559">
    <property type="entry name" value="TPR_19"/>
    <property type="match status" value="1"/>
</dbReference>
<dbReference type="Gene3D" id="1.25.40.10">
    <property type="entry name" value="Tetratricopeptide repeat domain"/>
    <property type="match status" value="2"/>
</dbReference>
<dbReference type="EMBL" id="VSSQ01036076">
    <property type="protein sequence ID" value="MPM88460.1"/>
    <property type="molecule type" value="Genomic_DNA"/>
</dbReference>
<dbReference type="SUPFAM" id="SSF48452">
    <property type="entry name" value="TPR-like"/>
    <property type="match status" value="1"/>
</dbReference>
<name>A0A645DG56_9ZZZZ</name>
<reference evidence="4" key="1">
    <citation type="submission" date="2019-08" db="EMBL/GenBank/DDBJ databases">
        <authorList>
            <person name="Kucharzyk K."/>
            <person name="Murdoch R.W."/>
            <person name="Higgins S."/>
            <person name="Loffler F."/>
        </authorList>
    </citation>
    <scope>NUCLEOTIDE SEQUENCE</scope>
</reference>
<evidence type="ECO:0000256" key="3">
    <source>
        <dbReference type="SAM" id="Phobius"/>
    </source>
</evidence>
<evidence type="ECO:0008006" key="5">
    <source>
        <dbReference type="Google" id="ProtNLM"/>
    </source>
</evidence>
<keyword evidence="3" id="KW-0812">Transmembrane</keyword>
<keyword evidence="2" id="KW-0802">TPR repeat</keyword>
<dbReference type="PROSITE" id="PS50005">
    <property type="entry name" value="TPR"/>
    <property type="match status" value="2"/>
</dbReference>
<dbReference type="PANTHER" id="PTHR44858:SF1">
    <property type="entry name" value="UDP-N-ACETYLGLUCOSAMINE--PEPTIDE N-ACETYLGLUCOSAMINYLTRANSFERASE SPINDLY-RELATED"/>
    <property type="match status" value="1"/>
</dbReference>
<accession>A0A645DG56</accession>
<feature type="transmembrane region" description="Helical" evidence="3">
    <location>
        <begin position="58"/>
        <end position="74"/>
    </location>
</feature>
<comment type="caution">
    <text evidence="4">The sequence shown here is derived from an EMBL/GenBank/DDBJ whole genome shotgun (WGS) entry which is preliminary data.</text>
</comment>
<dbReference type="AlphaFoldDB" id="A0A645DG56"/>
<gene>
    <name evidence="4" type="ORF">SDC9_135564</name>
</gene>
<organism evidence="4">
    <name type="scientific">bioreactor metagenome</name>
    <dbReference type="NCBI Taxonomy" id="1076179"/>
    <lineage>
        <taxon>unclassified sequences</taxon>
        <taxon>metagenomes</taxon>
        <taxon>ecological metagenomes</taxon>
    </lineage>
</organism>
<feature type="transmembrane region" description="Helical" evidence="3">
    <location>
        <begin position="6"/>
        <end position="24"/>
    </location>
</feature>
<dbReference type="InterPro" id="IPR011990">
    <property type="entry name" value="TPR-like_helical_dom_sf"/>
</dbReference>
<evidence type="ECO:0000256" key="2">
    <source>
        <dbReference type="ARBA" id="ARBA00022803"/>
    </source>
</evidence>
<evidence type="ECO:0000313" key="4">
    <source>
        <dbReference type="EMBL" id="MPM88460.1"/>
    </source>
</evidence>
<dbReference type="InterPro" id="IPR050498">
    <property type="entry name" value="Ycf3"/>
</dbReference>
<keyword evidence="3" id="KW-1133">Transmembrane helix</keyword>
<keyword evidence="1" id="KW-0677">Repeat</keyword>
<protein>
    <recommendedName>
        <fullName evidence="5">Beta-barrel assembly-enhancing protease</fullName>
    </recommendedName>
</protein>
<proteinExistence type="predicted"/>
<feature type="transmembrane region" description="Helical" evidence="3">
    <location>
        <begin position="95"/>
        <end position="113"/>
    </location>
</feature>